<feature type="transmembrane region" description="Helical" evidence="12">
    <location>
        <begin position="44"/>
        <end position="65"/>
    </location>
</feature>
<evidence type="ECO:0000313" key="15">
    <source>
        <dbReference type="Proteomes" id="UP000316714"/>
    </source>
</evidence>
<evidence type="ECO:0000256" key="10">
    <source>
        <dbReference type="ARBA" id="ARBA00023049"/>
    </source>
</evidence>
<sequence length="243" mass="26589">MILSEPSPTPADLHFRLLGFPVRVHPFFWIVCLLLGSNPEPRSVAIWVTAVFVSILVHELGHALLQRHYGGRSRIVLYGMGGLAISEGVRDTPWRQVLISLAGPFAGFAFAALLAAALVATGVPIAMRFVPFPIVAVAPVDSVFMNELLRDLFWINIMWGVLNLAPIYPLDGGRVSRELLTMCLPAHRGVIASLWLSLGCAAGIALYFLSLGGGLWTVLMFGVLAYSNYQMLQAYQQSRGRGW</sequence>
<dbReference type="GO" id="GO:0008237">
    <property type="term" value="F:metallopeptidase activity"/>
    <property type="evidence" value="ECO:0007669"/>
    <property type="project" value="UniProtKB-KW"/>
</dbReference>
<comment type="similarity">
    <text evidence="3">Belongs to the peptidase M50B family.</text>
</comment>
<evidence type="ECO:0000259" key="13">
    <source>
        <dbReference type="Pfam" id="PF02163"/>
    </source>
</evidence>
<evidence type="ECO:0000256" key="7">
    <source>
        <dbReference type="ARBA" id="ARBA00022801"/>
    </source>
</evidence>
<dbReference type="InterPro" id="IPR008915">
    <property type="entry name" value="Peptidase_M50"/>
</dbReference>
<dbReference type="AlphaFoldDB" id="A0A5C5V8K0"/>
<feature type="domain" description="Peptidase M50" evidence="13">
    <location>
        <begin position="49"/>
        <end position="183"/>
    </location>
</feature>
<keyword evidence="9 12" id="KW-1133">Transmembrane helix</keyword>
<dbReference type="RefSeq" id="WP_146567193.1">
    <property type="nucleotide sequence ID" value="NZ_SIHJ01000002.1"/>
</dbReference>
<comment type="subcellular location">
    <subcellularLocation>
        <location evidence="2">Membrane</location>
        <topology evidence="2">Multi-pass membrane protein</topology>
    </subcellularLocation>
</comment>
<keyword evidence="6" id="KW-0479">Metal-binding</keyword>
<evidence type="ECO:0000256" key="12">
    <source>
        <dbReference type="SAM" id="Phobius"/>
    </source>
</evidence>
<feature type="transmembrane region" description="Helical" evidence="12">
    <location>
        <begin position="152"/>
        <end position="170"/>
    </location>
</feature>
<feature type="transmembrane region" description="Helical" evidence="12">
    <location>
        <begin position="105"/>
        <end position="127"/>
    </location>
</feature>
<evidence type="ECO:0000256" key="9">
    <source>
        <dbReference type="ARBA" id="ARBA00022989"/>
    </source>
</evidence>
<evidence type="ECO:0000256" key="11">
    <source>
        <dbReference type="ARBA" id="ARBA00023136"/>
    </source>
</evidence>
<dbReference type="GO" id="GO:0006508">
    <property type="term" value="P:proteolysis"/>
    <property type="evidence" value="ECO:0007669"/>
    <property type="project" value="UniProtKB-KW"/>
</dbReference>
<evidence type="ECO:0000256" key="3">
    <source>
        <dbReference type="ARBA" id="ARBA00007931"/>
    </source>
</evidence>
<keyword evidence="5 12" id="KW-0812">Transmembrane</keyword>
<evidence type="ECO:0000256" key="4">
    <source>
        <dbReference type="ARBA" id="ARBA00022670"/>
    </source>
</evidence>
<keyword evidence="11 12" id="KW-0472">Membrane</keyword>
<organism evidence="14 15">
    <name type="scientific">Posidoniimonas corsicana</name>
    <dbReference type="NCBI Taxonomy" id="1938618"/>
    <lineage>
        <taxon>Bacteria</taxon>
        <taxon>Pseudomonadati</taxon>
        <taxon>Planctomycetota</taxon>
        <taxon>Planctomycetia</taxon>
        <taxon>Pirellulales</taxon>
        <taxon>Lacipirellulaceae</taxon>
        <taxon>Posidoniimonas</taxon>
    </lineage>
</organism>
<dbReference type="Pfam" id="PF02163">
    <property type="entry name" value="Peptidase_M50"/>
    <property type="match status" value="1"/>
</dbReference>
<proteinExistence type="inferred from homology"/>
<dbReference type="PANTHER" id="PTHR39188">
    <property type="entry name" value="MEMBRANE-ASSOCIATED ZINC METALLOPROTEASE M50B"/>
    <property type="match status" value="1"/>
</dbReference>
<dbReference type="PANTHER" id="PTHR39188:SF3">
    <property type="entry name" value="STAGE IV SPORULATION PROTEIN FB"/>
    <property type="match status" value="1"/>
</dbReference>
<keyword evidence="15" id="KW-1185">Reference proteome</keyword>
<feature type="transmembrane region" description="Helical" evidence="12">
    <location>
        <begin position="215"/>
        <end position="232"/>
    </location>
</feature>
<evidence type="ECO:0000256" key="2">
    <source>
        <dbReference type="ARBA" id="ARBA00004141"/>
    </source>
</evidence>
<evidence type="ECO:0000256" key="1">
    <source>
        <dbReference type="ARBA" id="ARBA00001947"/>
    </source>
</evidence>
<dbReference type="GO" id="GO:0046872">
    <property type="term" value="F:metal ion binding"/>
    <property type="evidence" value="ECO:0007669"/>
    <property type="project" value="UniProtKB-KW"/>
</dbReference>
<keyword evidence="8" id="KW-0862">Zinc</keyword>
<accession>A0A5C5V8K0</accession>
<dbReference type="EMBL" id="SIHJ01000002">
    <property type="protein sequence ID" value="TWT34062.1"/>
    <property type="molecule type" value="Genomic_DNA"/>
</dbReference>
<evidence type="ECO:0000256" key="5">
    <source>
        <dbReference type="ARBA" id="ARBA00022692"/>
    </source>
</evidence>
<keyword evidence="10" id="KW-0482">Metalloprotease</keyword>
<protein>
    <submittedName>
        <fullName evidence="14">Peptidase family M50</fullName>
    </submittedName>
</protein>
<dbReference type="Proteomes" id="UP000316714">
    <property type="component" value="Unassembled WGS sequence"/>
</dbReference>
<evidence type="ECO:0000256" key="8">
    <source>
        <dbReference type="ARBA" id="ARBA00022833"/>
    </source>
</evidence>
<comment type="caution">
    <text evidence="14">The sequence shown here is derived from an EMBL/GenBank/DDBJ whole genome shotgun (WGS) entry which is preliminary data.</text>
</comment>
<gene>
    <name evidence="14" type="ORF">KOR34_38980</name>
</gene>
<reference evidence="14 15" key="1">
    <citation type="submission" date="2019-02" db="EMBL/GenBank/DDBJ databases">
        <title>Deep-cultivation of Planctomycetes and their phenomic and genomic characterization uncovers novel biology.</title>
        <authorList>
            <person name="Wiegand S."/>
            <person name="Jogler M."/>
            <person name="Boedeker C."/>
            <person name="Pinto D."/>
            <person name="Vollmers J."/>
            <person name="Rivas-Marin E."/>
            <person name="Kohn T."/>
            <person name="Peeters S.H."/>
            <person name="Heuer A."/>
            <person name="Rast P."/>
            <person name="Oberbeckmann S."/>
            <person name="Bunk B."/>
            <person name="Jeske O."/>
            <person name="Meyerdierks A."/>
            <person name="Storesund J.E."/>
            <person name="Kallscheuer N."/>
            <person name="Luecker S."/>
            <person name="Lage O.M."/>
            <person name="Pohl T."/>
            <person name="Merkel B.J."/>
            <person name="Hornburger P."/>
            <person name="Mueller R.-W."/>
            <person name="Bruemmer F."/>
            <person name="Labrenz M."/>
            <person name="Spormann A.M."/>
            <person name="Op Den Camp H."/>
            <person name="Overmann J."/>
            <person name="Amann R."/>
            <person name="Jetten M.S.M."/>
            <person name="Mascher T."/>
            <person name="Medema M.H."/>
            <person name="Devos D.P."/>
            <person name="Kaster A.-K."/>
            <person name="Ovreas L."/>
            <person name="Rohde M."/>
            <person name="Galperin M.Y."/>
            <person name="Jogler C."/>
        </authorList>
    </citation>
    <scope>NUCLEOTIDE SEQUENCE [LARGE SCALE GENOMIC DNA]</scope>
    <source>
        <strain evidence="14 15">KOR34</strain>
    </source>
</reference>
<evidence type="ECO:0000313" key="14">
    <source>
        <dbReference type="EMBL" id="TWT34062.1"/>
    </source>
</evidence>
<dbReference type="OrthoDB" id="166377at2"/>
<dbReference type="GO" id="GO:0016020">
    <property type="term" value="C:membrane"/>
    <property type="evidence" value="ECO:0007669"/>
    <property type="project" value="UniProtKB-SubCell"/>
</dbReference>
<keyword evidence="7" id="KW-0378">Hydrolase</keyword>
<keyword evidence="4" id="KW-0645">Protease</keyword>
<name>A0A5C5V8K0_9BACT</name>
<evidence type="ECO:0000256" key="6">
    <source>
        <dbReference type="ARBA" id="ARBA00022723"/>
    </source>
</evidence>
<comment type="cofactor">
    <cofactor evidence="1">
        <name>Zn(2+)</name>
        <dbReference type="ChEBI" id="CHEBI:29105"/>
    </cofactor>
</comment>